<protein>
    <recommendedName>
        <fullName evidence="6">DUF1308 domain-containing protein</fullName>
    </recommendedName>
</protein>
<feature type="domain" description="DUF1308" evidence="2">
    <location>
        <begin position="229"/>
        <end position="394"/>
    </location>
</feature>
<evidence type="ECO:0000256" key="1">
    <source>
        <dbReference type="ARBA" id="ARBA00006588"/>
    </source>
</evidence>
<dbReference type="Proteomes" id="UP000663880">
    <property type="component" value="Unassembled WGS sequence"/>
</dbReference>
<dbReference type="InterPro" id="IPR041076">
    <property type="entry name" value="DUF5614"/>
</dbReference>
<dbReference type="InterPro" id="IPR010733">
    <property type="entry name" value="DUF1308"/>
</dbReference>
<reference evidence="4" key="1">
    <citation type="submission" date="2021-02" db="EMBL/GenBank/DDBJ databases">
        <authorList>
            <person name="Steward A R."/>
        </authorList>
    </citation>
    <scope>NUCLEOTIDE SEQUENCE</scope>
</reference>
<evidence type="ECO:0000259" key="3">
    <source>
        <dbReference type="Pfam" id="PF18474"/>
    </source>
</evidence>
<sequence>MSLTAEELISMLEEKIQYARDLIGRLHIIKIVEGVPKLQRKIQQEMDFLMRLKKSKKVKVEQLSCSNLRHLGAMVDCALRPGVVSVCKIFHINADSKLVIDIISENGKVWTKVIARNPKSLSALSDGNASYGARSILDQAVDYVECAQLYPCMFKPPKVIFEFVSGIEKNLAHRLKSHGIVVSGEILPNSTDYFDECSDSSSAEDSGGNSTNENAGIFSNDIDIGITTLNLDVTAMMAYVSNMTNGYCKYLFKQDVLTQQAAWDDERPVKPILDKLFEGKSLVCCRTAWDNFEKIVQTLGGPMEKKRSMNLKEMLTIYDDDYGGPNDYPRENLKVRGNVRLRSKTVFNFGHRIKALTVSANVGFIRAAMQQGVNYAAFIHESRALTEGKEDNATKIL</sequence>
<organism evidence="4 5">
    <name type="scientific">Pieris macdunnoughi</name>
    <dbReference type="NCBI Taxonomy" id="345717"/>
    <lineage>
        <taxon>Eukaryota</taxon>
        <taxon>Metazoa</taxon>
        <taxon>Ecdysozoa</taxon>
        <taxon>Arthropoda</taxon>
        <taxon>Hexapoda</taxon>
        <taxon>Insecta</taxon>
        <taxon>Pterygota</taxon>
        <taxon>Neoptera</taxon>
        <taxon>Endopterygota</taxon>
        <taxon>Lepidoptera</taxon>
        <taxon>Glossata</taxon>
        <taxon>Ditrysia</taxon>
        <taxon>Papilionoidea</taxon>
        <taxon>Pieridae</taxon>
        <taxon>Pierinae</taxon>
        <taxon>Pieris</taxon>
    </lineage>
</organism>
<comment type="similarity">
    <text evidence="1">Belongs to the UPF0415 family.</text>
</comment>
<dbReference type="Pfam" id="PF07000">
    <property type="entry name" value="DUF1308"/>
    <property type="match status" value="1"/>
</dbReference>
<comment type="caution">
    <text evidence="4">The sequence shown here is derived from an EMBL/GenBank/DDBJ whole genome shotgun (WGS) entry which is preliminary data.</text>
</comment>
<accession>A0A821PZK2</accession>
<evidence type="ECO:0000313" key="5">
    <source>
        <dbReference type="Proteomes" id="UP000663880"/>
    </source>
</evidence>
<feature type="domain" description="DUF5614" evidence="3">
    <location>
        <begin position="10"/>
        <end position="203"/>
    </location>
</feature>
<dbReference type="OrthoDB" id="441890at2759"/>
<proteinExistence type="inferred from homology"/>
<evidence type="ECO:0008006" key="6">
    <source>
        <dbReference type="Google" id="ProtNLM"/>
    </source>
</evidence>
<dbReference type="PANTHER" id="PTHR13379">
    <property type="entry name" value="UNCHARACTERIZED DUF1308"/>
    <property type="match status" value="1"/>
</dbReference>
<dbReference type="AlphaFoldDB" id="A0A821PZK2"/>
<dbReference type="PANTHER" id="PTHR13379:SF0">
    <property type="entry name" value="UPF0415 PROTEIN C7ORF25"/>
    <property type="match status" value="1"/>
</dbReference>
<evidence type="ECO:0000259" key="2">
    <source>
        <dbReference type="Pfam" id="PF07000"/>
    </source>
</evidence>
<name>A0A821PZK2_9NEOP</name>
<gene>
    <name evidence="4" type="ORF">PMACD_LOCUS4231</name>
</gene>
<evidence type="ECO:0000313" key="4">
    <source>
        <dbReference type="EMBL" id="CAF4814348.1"/>
    </source>
</evidence>
<dbReference type="Pfam" id="PF18474">
    <property type="entry name" value="DUF5614"/>
    <property type="match status" value="1"/>
</dbReference>
<keyword evidence="5" id="KW-1185">Reference proteome</keyword>
<dbReference type="EMBL" id="CAJOBZ010000007">
    <property type="protein sequence ID" value="CAF4814348.1"/>
    <property type="molecule type" value="Genomic_DNA"/>
</dbReference>